<gene>
    <name evidence="4" type="ORF">S01H4_33613</name>
</gene>
<dbReference type="PANTHER" id="PTHR30471:SF3">
    <property type="entry name" value="UPF0758 PROTEIN YEES-RELATED"/>
    <property type="match status" value="1"/>
</dbReference>
<organism evidence="4">
    <name type="scientific">marine sediment metagenome</name>
    <dbReference type="NCBI Taxonomy" id="412755"/>
    <lineage>
        <taxon>unclassified sequences</taxon>
        <taxon>metagenomes</taxon>
        <taxon>ecological metagenomes</taxon>
    </lineage>
</organism>
<dbReference type="InterPro" id="IPR001405">
    <property type="entry name" value="UPF0758"/>
</dbReference>
<dbReference type="Gene3D" id="3.40.140.10">
    <property type="entry name" value="Cytidine Deaminase, domain 2"/>
    <property type="match status" value="1"/>
</dbReference>
<dbReference type="AlphaFoldDB" id="X1BIG7"/>
<dbReference type="InterPro" id="IPR046778">
    <property type="entry name" value="UPF0758_N"/>
</dbReference>
<comment type="caution">
    <text evidence="4">The sequence shown here is derived from an EMBL/GenBank/DDBJ whole genome shotgun (WGS) entry which is preliminary data.</text>
</comment>
<keyword evidence="1" id="KW-0378">Hydrolase</keyword>
<evidence type="ECO:0000259" key="3">
    <source>
        <dbReference type="Pfam" id="PF20582"/>
    </source>
</evidence>
<dbReference type="PANTHER" id="PTHR30471">
    <property type="entry name" value="DNA REPAIR PROTEIN RADC"/>
    <property type="match status" value="1"/>
</dbReference>
<proteinExistence type="predicted"/>
<evidence type="ECO:0000259" key="2">
    <source>
        <dbReference type="Pfam" id="PF04002"/>
    </source>
</evidence>
<feature type="domain" description="RadC-like JAB" evidence="2">
    <location>
        <begin position="119"/>
        <end position="173"/>
    </location>
</feature>
<evidence type="ECO:0000313" key="4">
    <source>
        <dbReference type="EMBL" id="GAG80962.1"/>
    </source>
</evidence>
<protein>
    <submittedName>
        <fullName evidence="4">Uncharacterized protein</fullName>
    </submittedName>
</protein>
<accession>X1BIG7</accession>
<name>X1BIG7_9ZZZZ</name>
<reference evidence="4" key="1">
    <citation type="journal article" date="2014" name="Front. Microbiol.">
        <title>High frequency of phylogenetically diverse reductive dehalogenase-homologous genes in deep subseafloor sedimentary metagenomes.</title>
        <authorList>
            <person name="Kawai M."/>
            <person name="Futagami T."/>
            <person name="Toyoda A."/>
            <person name="Takaki Y."/>
            <person name="Nishi S."/>
            <person name="Hori S."/>
            <person name="Arai W."/>
            <person name="Tsubouchi T."/>
            <person name="Morono Y."/>
            <person name="Uchiyama I."/>
            <person name="Ito T."/>
            <person name="Fujiyama A."/>
            <person name="Inagaki F."/>
            <person name="Takami H."/>
        </authorList>
    </citation>
    <scope>NUCLEOTIDE SEQUENCE</scope>
    <source>
        <strain evidence="4">Expedition CK06-06</strain>
    </source>
</reference>
<sequence>MKNRYRTETDYLPINRWPQDERPREKLIKKGPEYLSDGELLAIILRAGIGSSKEKFSALDLAKKILAEYGSLKNLLDLSLSEFLKIDGIGRAKTAQVIAALELGRRAISEKNGNNTSFRCSEEVANYYIPLLKDLKKEQFIVLLLDIKNKIIKEVLISQGSLTSSLVRLATLFFAGRVKAITHLA</sequence>
<keyword evidence="1" id="KW-0482">Metalloprotease</keyword>
<dbReference type="InterPro" id="IPR010994">
    <property type="entry name" value="RuvA_2-like"/>
</dbReference>
<dbReference type="InterPro" id="IPR025657">
    <property type="entry name" value="RadC_JAB"/>
</dbReference>
<dbReference type="SUPFAM" id="SSF47781">
    <property type="entry name" value="RuvA domain 2-like"/>
    <property type="match status" value="1"/>
</dbReference>
<dbReference type="GO" id="GO:0008237">
    <property type="term" value="F:metallopeptidase activity"/>
    <property type="evidence" value="ECO:0007669"/>
    <property type="project" value="UniProtKB-KW"/>
</dbReference>
<feature type="domain" description="UPF0758" evidence="3">
    <location>
        <begin position="14"/>
        <end position="94"/>
    </location>
</feature>
<dbReference type="Pfam" id="PF04002">
    <property type="entry name" value="RadC"/>
    <property type="match status" value="1"/>
</dbReference>
<evidence type="ECO:0000256" key="1">
    <source>
        <dbReference type="ARBA" id="ARBA00023049"/>
    </source>
</evidence>
<dbReference type="EMBL" id="BART01017708">
    <property type="protein sequence ID" value="GAG80962.1"/>
    <property type="molecule type" value="Genomic_DNA"/>
</dbReference>
<dbReference type="Pfam" id="PF20582">
    <property type="entry name" value="UPF0758_N"/>
    <property type="match status" value="1"/>
</dbReference>
<keyword evidence="1" id="KW-0645">Protease</keyword>